<comment type="caution">
    <text evidence="1">The sequence shown here is derived from an EMBL/GenBank/DDBJ whole genome shotgun (WGS) entry which is preliminary data.</text>
</comment>
<evidence type="ECO:0000313" key="2">
    <source>
        <dbReference type="Proteomes" id="UP000034455"/>
    </source>
</evidence>
<dbReference type="Proteomes" id="UP000034455">
    <property type="component" value="Unassembled WGS sequence"/>
</dbReference>
<organism evidence="1 2">
    <name type="scientific">Staphylococcus cohnii subsp. cohnii</name>
    <dbReference type="NCBI Taxonomy" id="74704"/>
    <lineage>
        <taxon>Bacteria</taxon>
        <taxon>Bacillati</taxon>
        <taxon>Bacillota</taxon>
        <taxon>Bacilli</taxon>
        <taxon>Bacillales</taxon>
        <taxon>Staphylococcaceae</taxon>
        <taxon>Staphylococcus</taxon>
        <taxon>Staphylococcus cohnii species complex</taxon>
    </lineage>
</organism>
<dbReference type="RefSeq" id="WP_046467784.1">
    <property type="nucleotide sequence ID" value="NZ_LAKJ01000018.1"/>
</dbReference>
<name>A0A0M2NYX6_STACC</name>
<protein>
    <submittedName>
        <fullName evidence="1">Uncharacterized protein</fullName>
    </submittedName>
</protein>
<evidence type="ECO:0000313" key="1">
    <source>
        <dbReference type="EMBL" id="KKI63160.1"/>
    </source>
</evidence>
<accession>A0A0M2NYX6</accession>
<reference evidence="1 2" key="1">
    <citation type="submission" date="2015-03" db="EMBL/GenBank/DDBJ databases">
        <title>Genome Assembly of Staphylococcus cohnii subsp. cohnii strain G22B2.</title>
        <authorList>
            <person name="Nair G."/>
            <person name="Kaur G."/>
            <person name="Khatri I."/>
            <person name="Singh N.K."/>
            <person name="Sathyabama S."/>
            <person name="Maurya S.K."/>
            <person name="Subramanian S."/>
            <person name="Agrewala J.N."/>
            <person name="Mayilraj S."/>
        </authorList>
    </citation>
    <scope>NUCLEOTIDE SEQUENCE [LARGE SCALE GENOMIC DNA]</scope>
    <source>
        <strain evidence="1 2">G22B2</strain>
    </source>
</reference>
<proteinExistence type="predicted"/>
<sequence length="62" mass="7442">MNEETATIRYKVYVEKQVYVNHEVDDNTAADKIHDQMWTLKEDYMDAKPLEFDDVKIIDRGY</sequence>
<dbReference type="PATRIC" id="fig|74704.6.peg.1043"/>
<gene>
    <name evidence="1" type="ORF">UF66_1016</name>
</gene>
<dbReference type="EMBL" id="LAKJ01000018">
    <property type="protein sequence ID" value="KKI63160.1"/>
    <property type="molecule type" value="Genomic_DNA"/>
</dbReference>
<dbReference type="AlphaFoldDB" id="A0A0M2NYX6"/>